<gene>
    <name evidence="8" type="ORF">DOTSEDRAFT_71123</name>
</gene>
<accession>N1PPF7</accession>
<dbReference type="Gene3D" id="3.60.130.10">
    <property type="entry name" value="Clavaminate synthase-like"/>
    <property type="match status" value="1"/>
</dbReference>
<comment type="cofactor">
    <cofactor evidence="1">
        <name>Fe(2+)</name>
        <dbReference type="ChEBI" id="CHEBI:29033"/>
    </cofactor>
</comment>
<keyword evidence="4" id="KW-0223">Dioxygenase</keyword>
<name>N1PPF7_DOTSN</name>
<dbReference type="OMA" id="VFPMTWK"/>
<keyword evidence="6" id="KW-0408">Iron</keyword>
<dbReference type="EMBL" id="KB446538">
    <property type="protein sequence ID" value="EME45306.1"/>
    <property type="molecule type" value="Genomic_DNA"/>
</dbReference>
<dbReference type="InterPro" id="IPR042098">
    <property type="entry name" value="TauD-like_sf"/>
</dbReference>
<keyword evidence="5" id="KW-0560">Oxidoreductase</keyword>
<organism evidence="8 9">
    <name type="scientific">Dothistroma septosporum (strain NZE10 / CBS 128990)</name>
    <name type="common">Red band needle blight fungus</name>
    <name type="synonym">Mycosphaerella pini</name>
    <dbReference type="NCBI Taxonomy" id="675120"/>
    <lineage>
        <taxon>Eukaryota</taxon>
        <taxon>Fungi</taxon>
        <taxon>Dikarya</taxon>
        <taxon>Ascomycota</taxon>
        <taxon>Pezizomycotina</taxon>
        <taxon>Dothideomycetes</taxon>
        <taxon>Dothideomycetidae</taxon>
        <taxon>Mycosphaerellales</taxon>
        <taxon>Mycosphaerellaceae</taxon>
        <taxon>Dothistroma</taxon>
    </lineage>
</organism>
<reference evidence="8 9" key="2">
    <citation type="journal article" date="2012" name="PLoS Pathog.">
        <title>Diverse lifestyles and strategies of plant pathogenesis encoded in the genomes of eighteen Dothideomycetes fungi.</title>
        <authorList>
            <person name="Ohm R.A."/>
            <person name="Feau N."/>
            <person name="Henrissat B."/>
            <person name="Schoch C.L."/>
            <person name="Horwitz B.A."/>
            <person name="Barry K.W."/>
            <person name="Condon B.J."/>
            <person name="Copeland A.C."/>
            <person name="Dhillon B."/>
            <person name="Glaser F."/>
            <person name="Hesse C.N."/>
            <person name="Kosti I."/>
            <person name="LaButti K."/>
            <person name="Lindquist E.A."/>
            <person name="Lucas S."/>
            <person name="Salamov A.A."/>
            <person name="Bradshaw R.E."/>
            <person name="Ciuffetti L."/>
            <person name="Hamelin R.C."/>
            <person name="Kema G.H.J."/>
            <person name="Lawrence C."/>
            <person name="Scott J.A."/>
            <person name="Spatafora J.W."/>
            <person name="Turgeon B.G."/>
            <person name="de Wit P.J.G.M."/>
            <person name="Zhong S."/>
            <person name="Goodwin S.B."/>
            <person name="Grigoriev I.V."/>
        </authorList>
    </citation>
    <scope>NUCLEOTIDE SEQUENCE [LARGE SCALE GENOMIC DNA]</scope>
    <source>
        <strain evidence="9">NZE10 / CBS 128990</strain>
    </source>
</reference>
<dbReference type="InterPro" id="IPR003819">
    <property type="entry name" value="TauD/TfdA-like"/>
</dbReference>
<evidence type="ECO:0000256" key="6">
    <source>
        <dbReference type="ARBA" id="ARBA00023004"/>
    </source>
</evidence>
<dbReference type="InterPro" id="IPR051178">
    <property type="entry name" value="TfdA_dioxygenase"/>
</dbReference>
<evidence type="ECO:0000313" key="9">
    <source>
        <dbReference type="Proteomes" id="UP000016933"/>
    </source>
</evidence>
<evidence type="ECO:0000313" key="8">
    <source>
        <dbReference type="EMBL" id="EME45306.1"/>
    </source>
</evidence>
<dbReference type="eggNOG" id="ENOG502QS34">
    <property type="taxonomic scope" value="Eukaryota"/>
</dbReference>
<evidence type="ECO:0000256" key="5">
    <source>
        <dbReference type="ARBA" id="ARBA00023002"/>
    </source>
</evidence>
<dbReference type="OrthoDB" id="93019at2759"/>
<dbReference type="Pfam" id="PF02668">
    <property type="entry name" value="TauD"/>
    <property type="match status" value="1"/>
</dbReference>
<dbReference type="GO" id="GO:0051213">
    <property type="term" value="F:dioxygenase activity"/>
    <property type="evidence" value="ECO:0007669"/>
    <property type="project" value="UniProtKB-KW"/>
</dbReference>
<evidence type="ECO:0000256" key="2">
    <source>
        <dbReference type="ARBA" id="ARBA00005896"/>
    </source>
</evidence>
<dbReference type="STRING" id="675120.N1PPF7"/>
<proteinExistence type="inferred from homology"/>
<dbReference type="AlphaFoldDB" id="N1PPF7"/>
<reference evidence="9" key="1">
    <citation type="journal article" date="2012" name="PLoS Genet.">
        <title>The genomes of the fungal plant pathogens Cladosporium fulvum and Dothistroma septosporum reveal adaptation to different hosts and lifestyles but also signatures of common ancestry.</title>
        <authorList>
            <person name="de Wit P.J.G.M."/>
            <person name="van der Burgt A."/>
            <person name="Oekmen B."/>
            <person name="Stergiopoulos I."/>
            <person name="Abd-Elsalam K.A."/>
            <person name="Aerts A.L."/>
            <person name="Bahkali A.H."/>
            <person name="Beenen H.G."/>
            <person name="Chettri P."/>
            <person name="Cox M.P."/>
            <person name="Datema E."/>
            <person name="de Vries R.P."/>
            <person name="Dhillon B."/>
            <person name="Ganley A.R."/>
            <person name="Griffiths S.A."/>
            <person name="Guo Y."/>
            <person name="Hamelin R.C."/>
            <person name="Henrissat B."/>
            <person name="Kabir M.S."/>
            <person name="Jashni M.K."/>
            <person name="Kema G."/>
            <person name="Klaubauf S."/>
            <person name="Lapidus A."/>
            <person name="Levasseur A."/>
            <person name="Lindquist E."/>
            <person name="Mehrabi R."/>
            <person name="Ohm R.A."/>
            <person name="Owen T.J."/>
            <person name="Salamov A."/>
            <person name="Schwelm A."/>
            <person name="Schijlen E."/>
            <person name="Sun H."/>
            <person name="van den Burg H.A."/>
            <person name="van Ham R.C.H.J."/>
            <person name="Zhang S."/>
            <person name="Goodwin S.B."/>
            <person name="Grigoriev I.V."/>
            <person name="Collemare J."/>
            <person name="Bradshaw R.E."/>
        </authorList>
    </citation>
    <scope>NUCLEOTIDE SEQUENCE [LARGE SCALE GENOMIC DNA]</scope>
    <source>
        <strain evidence="9">NZE10 / CBS 128990</strain>
    </source>
</reference>
<feature type="domain" description="TauD/TfdA-like" evidence="7">
    <location>
        <begin position="19"/>
        <end position="359"/>
    </location>
</feature>
<keyword evidence="3" id="KW-0479">Metal-binding</keyword>
<dbReference type="PANTHER" id="PTHR43779">
    <property type="entry name" value="DIOXYGENASE RV0097-RELATED"/>
    <property type="match status" value="1"/>
</dbReference>
<evidence type="ECO:0000256" key="3">
    <source>
        <dbReference type="ARBA" id="ARBA00022723"/>
    </source>
</evidence>
<dbReference type="PANTHER" id="PTHR43779:SF2">
    <property type="entry name" value="ALPHA-KETOGLUTARATE-DEPENDENT XANTHINE DIOXYGENASE XAN1"/>
    <property type="match status" value="1"/>
</dbReference>
<evidence type="ECO:0000256" key="1">
    <source>
        <dbReference type="ARBA" id="ARBA00001954"/>
    </source>
</evidence>
<evidence type="ECO:0000256" key="4">
    <source>
        <dbReference type="ARBA" id="ARBA00022964"/>
    </source>
</evidence>
<evidence type="ECO:0000259" key="7">
    <source>
        <dbReference type="Pfam" id="PF02668"/>
    </source>
</evidence>
<protein>
    <recommendedName>
        <fullName evidence="7">TauD/TfdA-like domain-containing protein</fullName>
    </recommendedName>
</protein>
<dbReference type="GO" id="GO:0046872">
    <property type="term" value="F:metal ion binding"/>
    <property type="evidence" value="ECO:0007669"/>
    <property type="project" value="UniProtKB-KW"/>
</dbReference>
<dbReference type="SUPFAM" id="SSF51197">
    <property type="entry name" value="Clavaminate synthase-like"/>
    <property type="match status" value="1"/>
</dbReference>
<dbReference type="Proteomes" id="UP000016933">
    <property type="component" value="Unassembled WGS sequence"/>
</dbReference>
<comment type="similarity">
    <text evidence="2">Belongs to the TfdA dioxygenase family.</text>
</comment>
<sequence>MAIQSNITVHKIAPQLGSNVDFGAEVQGADLENISQSDFEVIQTALYEHQVIVFKNQQHVSPAAQYELTRRFDPTVQAYGHGKTLDAKRSILHPDLKTIPHQPQVQVIGNGPIAEFEGLKHITLKHPHHKTFHKDPVADEDDRNHTRFYRWHIDAALYELNPPRVTSLMAVKVPKTEYQNLRYDDSSNEQLQVPRGSTAFVSSYRMYDVLSEADKHFARTTRVQYAPHPYIWMSAAKSRSDGLGLVSEGLELPYSDLPAIDESKVKIFPMCWRNPVTGKLALQVHPSAVEKLHLEDGSVIDDLNEVREIVHRLQRPGIKPEFVYPVDWEEGDFALFNNHGVLHSVTGSFEPEEVRIFRQCNLAASEAPLGPVAVEA</sequence>
<keyword evidence="9" id="KW-1185">Reference proteome</keyword>
<dbReference type="HOGENOM" id="CLU_046574_1_0_1"/>